<dbReference type="SUPFAM" id="SSF46689">
    <property type="entry name" value="Homeodomain-like"/>
    <property type="match status" value="1"/>
</dbReference>
<dbReference type="PANTHER" id="PTHR30055">
    <property type="entry name" value="HTH-TYPE TRANSCRIPTIONAL REGULATOR RUTR"/>
    <property type="match status" value="1"/>
</dbReference>
<feature type="DNA-binding region" description="H-T-H motif" evidence="4">
    <location>
        <begin position="46"/>
        <end position="65"/>
    </location>
</feature>
<dbReference type="Gene3D" id="1.10.357.10">
    <property type="entry name" value="Tetracycline Repressor, domain 2"/>
    <property type="match status" value="1"/>
</dbReference>
<evidence type="ECO:0000256" key="2">
    <source>
        <dbReference type="ARBA" id="ARBA00023125"/>
    </source>
</evidence>
<keyword evidence="7" id="KW-1185">Reference proteome</keyword>
<gene>
    <name evidence="6" type="ORF">GCM10020369_44650</name>
</gene>
<evidence type="ECO:0000313" key="7">
    <source>
        <dbReference type="Proteomes" id="UP001501676"/>
    </source>
</evidence>
<organism evidence="6 7">
    <name type="scientific">Cryptosporangium minutisporangium</name>
    <dbReference type="NCBI Taxonomy" id="113569"/>
    <lineage>
        <taxon>Bacteria</taxon>
        <taxon>Bacillati</taxon>
        <taxon>Actinomycetota</taxon>
        <taxon>Actinomycetes</taxon>
        <taxon>Cryptosporangiales</taxon>
        <taxon>Cryptosporangiaceae</taxon>
        <taxon>Cryptosporangium</taxon>
    </lineage>
</organism>
<proteinExistence type="predicted"/>
<dbReference type="Pfam" id="PF00440">
    <property type="entry name" value="TetR_N"/>
    <property type="match status" value="1"/>
</dbReference>
<reference evidence="7" key="1">
    <citation type="journal article" date="2019" name="Int. J. Syst. Evol. Microbiol.">
        <title>The Global Catalogue of Microorganisms (GCM) 10K type strain sequencing project: providing services to taxonomists for standard genome sequencing and annotation.</title>
        <authorList>
            <consortium name="The Broad Institute Genomics Platform"/>
            <consortium name="The Broad Institute Genome Sequencing Center for Infectious Disease"/>
            <person name="Wu L."/>
            <person name="Ma J."/>
        </authorList>
    </citation>
    <scope>NUCLEOTIDE SEQUENCE [LARGE SCALE GENOMIC DNA]</scope>
    <source>
        <strain evidence="7">JCM 9458</strain>
    </source>
</reference>
<evidence type="ECO:0000256" key="1">
    <source>
        <dbReference type="ARBA" id="ARBA00023015"/>
    </source>
</evidence>
<dbReference type="PANTHER" id="PTHR30055:SF238">
    <property type="entry name" value="MYCOFACTOCIN BIOSYNTHESIS TRANSCRIPTIONAL REGULATOR MFTR-RELATED"/>
    <property type="match status" value="1"/>
</dbReference>
<feature type="domain" description="HTH tetR-type" evidence="5">
    <location>
        <begin position="23"/>
        <end position="83"/>
    </location>
</feature>
<evidence type="ECO:0000256" key="4">
    <source>
        <dbReference type="PROSITE-ProRule" id="PRU00335"/>
    </source>
</evidence>
<dbReference type="PRINTS" id="PR00455">
    <property type="entry name" value="HTHTETR"/>
</dbReference>
<dbReference type="InterPro" id="IPR009057">
    <property type="entry name" value="Homeodomain-like_sf"/>
</dbReference>
<dbReference type="SUPFAM" id="SSF48498">
    <property type="entry name" value="Tetracyclin repressor-like, C-terminal domain"/>
    <property type="match status" value="1"/>
</dbReference>
<name>A0ABP6T357_9ACTN</name>
<dbReference type="InterPro" id="IPR001647">
    <property type="entry name" value="HTH_TetR"/>
</dbReference>
<evidence type="ECO:0000313" key="6">
    <source>
        <dbReference type="EMBL" id="GAA3390494.1"/>
    </source>
</evidence>
<dbReference type="RefSeq" id="WP_345730119.1">
    <property type="nucleotide sequence ID" value="NZ_BAAAYN010000029.1"/>
</dbReference>
<evidence type="ECO:0000259" key="5">
    <source>
        <dbReference type="PROSITE" id="PS50977"/>
    </source>
</evidence>
<comment type="caution">
    <text evidence="6">The sequence shown here is derived from an EMBL/GenBank/DDBJ whole genome shotgun (WGS) entry which is preliminary data.</text>
</comment>
<evidence type="ECO:0000256" key="3">
    <source>
        <dbReference type="ARBA" id="ARBA00023163"/>
    </source>
</evidence>
<keyword evidence="3" id="KW-0804">Transcription</keyword>
<keyword evidence="1" id="KW-0805">Transcription regulation</keyword>
<dbReference type="Proteomes" id="UP001501676">
    <property type="component" value="Unassembled WGS sequence"/>
</dbReference>
<keyword evidence="2 4" id="KW-0238">DNA-binding</keyword>
<dbReference type="InterPro" id="IPR050109">
    <property type="entry name" value="HTH-type_TetR-like_transc_reg"/>
</dbReference>
<dbReference type="EMBL" id="BAAAYN010000029">
    <property type="protein sequence ID" value="GAA3390494.1"/>
    <property type="molecule type" value="Genomic_DNA"/>
</dbReference>
<protein>
    <submittedName>
        <fullName evidence="6">TetR/AcrR family transcriptional regulator</fullName>
    </submittedName>
</protein>
<dbReference type="PROSITE" id="PS50977">
    <property type="entry name" value="HTH_TETR_2"/>
    <property type="match status" value="1"/>
</dbReference>
<sequence length="213" mass="22754">MGTGDVPTLPRGHHHLSREEVRAAQRARLLAAMVDAVAEEGYAATTVGMVLKRARISRETFYQHFADKQDCFLAAFDEASNLLIDAMVNALGSPEEAVLSRLDRVFSTYLGALSEAPTSARVFLIEVYGAGPAAVARRLAVQEQFALAVADVVTQGQRWRGGLDPRFIGRAVIGAVSALVTAEVDAGKGGDLPELREQLLGLIAALLDGPEQD</sequence>
<accession>A0ABP6T357</accession>
<dbReference type="InterPro" id="IPR036271">
    <property type="entry name" value="Tet_transcr_reg_TetR-rel_C_sf"/>
</dbReference>